<reference evidence="1" key="1">
    <citation type="journal article" date="2018" name="Genome Biol.">
        <title>SKESA: strategic k-mer extension for scrupulous assemblies.</title>
        <authorList>
            <person name="Souvorov A."/>
            <person name="Agarwala R."/>
            <person name="Lipman D.J."/>
        </authorList>
    </citation>
    <scope>NUCLEOTIDE SEQUENCE</scope>
    <source>
        <strain evidence="1">973-77</strain>
    </source>
</reference>
<reference evidence="1" key="2">
    <citation type="submission" date="2018-07" db="EMBL/GenBank/DDBJ databases">
        <authorList>
            <consortium name="NCBI Pathogen Detection Project"/>
        </authorList>
    </citation>
    <scope>NUCLEOTIDE SEQUENCE</scope>
    <source>
        <strain evidence="1">973-77</strain>
    </source>
</reference>
<dbReference type="AlphaFoldDB" id="A0A702E3A0"/>
<name>A0A702E3A0_SALER</name>
<accession>A0A702E3A0</accession>
<protein>
    <submittedName>
        <fullName evidence="1">Uncharacterized protein</fullName>
    </submittedName>
</protein>
<sequence>MQEGWPKELFTPHKLYKEDFPEIYNELRPKDLDLLYLFVKSLMEPIVDAIKLRKRDGQASFEKMMEVVAGEIKKQICFRKNN</sequence>
<organism evidence="1">
    <name type="scientific">Salmonella enterica</name>
    <name type="common">Salmonella choleraesuis</name>
    <dbReference type="NCBI Taxonomy" id="28901"/>
    <lineage>
        <taxon>Bacteria</taxon>
        <taxon>Pseudomonadati</taxon>
        <taxon>Pseudomonadota</taxon>
        <taxon>Gammaproteobacteria</taxon>
        <taxon>Enterobacterales</taxon>
        <taxon>Enterobacteriaceae</taxon>
        <taxon>Salmonella</taxon>
    </lineage>
</organism>
<gene>
    <name evidence="1" type="ORF">G0B48_03320</name>
</gene>
<dbReference type="EMBL" id="DAAMGL010000002">
    <property type="protein sequence ID" value="HAC6564270.1"/>
    <property type="molecule type" value="Genomic_DNA"/>
</dbReference>
<proteinExistence type="predicted"/>
<comment type="caution">
    <text evidence="1">The sequence shown here is derived from an EMBL/GenBank/DDBJ whole genome shotgun (WGS) entry which is preliminary data.</text>
</comment>
<evidence type="ECO:0000313" key="1">
    <source>
        <dbReference type="EMBL" id="HAC6564270.1"/>
    </source>
</evidence>